<dbReference type="Pfam" id="PF00512">
    <property type="entry name" value="HisKA"/>
    <property type="match status" value="1"/>
</dbReference>
<keyword evidence="13" id="KW-1185">Reference proteome</keyword>
<feature type="domain" description="Histidine kinase" evidence="10">
    <location>
        <begin position="354"/>
        <end position="572"/>
    </location>
</feature>
<evidence type="ECO:0000256" key="2">
    <source>
        <dbReference type="ARBA" id="ARBA00012438"/>
    </source>
</evidence>
<dbReference type="InterPro" id="IPR005467">
    <property type="entry name" value="His_kinase_dom"/>
</dbReference>
<evidence type="ECO:0000256" key="1">
    <source>
        <dbReference type="ARBA" id="ARBA00000085"/>
    </source>
</evidence>
<feature type="transmembrane region" description="Helical" evidence="9">
    <location>
        <begin position="70"/>
        <end position="90"/>
    </location>
</feature>
<reference evidence="13" key="1">
    <citation type="submission" date="2015-11" db="EMBL/GenBank/DDBJ databases">
        <authorList>
            <person name="Varghese N."/>
        </authorList>
    </citation>
    <scope>NUCLEOTIDE SEQUENCE [LARGE SCALE GENOMIC DNA]</scope>
</reference>
<dbReference type="InterPro" id="IPR003661">
    <property type="entry name" value="HisK_dim/P_dom"/>
</dbReference>
<dbReference type="SUPFAM" id="SSF55785">
    <property type="entry name" value="PYP-like sensor domain (PAS domain)"/>
    <property type="match status" value="1"/>
</dbReference>
<dbReference type="EC" id="2.7.13.3" evidence="2"/>
<evidence type="ECO:0000256" key="4">
    <source>
        <dbReference type="ARBA" id="ARBA00022679"/>
    </source>
</evidence>
<feature type="transmembrane region" description="Helical" evidence="9">
    <location>
        <begin position="102"/>
        <end position="120"/>
    </location>
</feature>
<keyword evidence="7" id="KW-0067">ATP-binding</keyword>
<dbReference type="PRINTS" id="PR00344">
    <property type="entry name" value="BCTRLSENSOR"/>
</dbReference>
<feature type="transmembrane region" description="Helical" evidence="9">
    <location>
        <begin position="185"/>
        <end position="206"/>
    </location>
</feature>
<keyword evidence="8" id="KW-0902">Two-component regulatory system</keyword>
<evidence type="ECO:0000256" key="7">
    <source>
        <dbReference type="ARBA" id="ARBA00022840"/>
    </source>
</evidence>
<dbReference type="SUPFAM" id="SSF47384">
    <property type="entry name" value="Homodimeric domain of signal transducing histidine kinase"/>
    <property type="match status" value="1"/>
</dbReference>
<keyword evidence="3" id="KW-0597">Phosphoprotein</keyword>
<dbReference type="RefSeq" id="WP_140945268.1">
    <property type="nucleotide sequence ID" value="NZ_FAOO01000010.1"/>
</dbReference>
<dbReference type="SUPFAM" id="SSF55874">
    <property type="entry name" value="ATPase domain of HSP90 chaperone/DNA topoisomerase II/histidine kinase"/>
    <property type="match status" value="1"/>
</dbReference>
<keyword evidence="9" id="KW-0472">Membrane</keyword>
<keyword evidence="4" id="KW-0808">Transferase</keyword>
<accession>A0A0S4N5T9</accession>
<dbReference type="CDD" id="cd00130">
    <property type="entry name" value="PAS"/>
    <property type="match status" value="1"/>
</dbReference>
<organism evidence="12 13">
    <name type="scientific">Candidatus Thermokryptus mobilis</name>
    <dbReference type="NCBI Taxonomy" id="1643428"/>
    <lineage>
        <taxon>Bacteria</taxon>
        <taxon>Pseudomonadati</taxon>
        <taxon>Candidatus Kryptoniota</taxon>
        <taxon>Candidatus Thermokryptus</taxon>
    </lineage>
</organism>
<dbReference type="InterPro" id="IPR035965">
    <property type="entry name" value="PAS-like_dom_sf"/>
</dbReference>
<dbReference type="GO" id="GO:0005524">
    <property type="term" value="F:ATP binding"/>
    <property type="evidence" value="ECO:0007669"/>
    <property type="project" value="UniProtKB-KW"/>
</dbReference>
<comment type="catalytic activity">
    <reaction evidence="1">
        <text>ATP + protein L-histidine = ADP + protein N-phospho-L-histidine.</text>
        <dbReference type="EC" id="2.7.13.3"/>
    </reaction>
</comment>
<name>A0A0S4N5T9_9BACT</name>
<dbReference type="Gene3D" id="3.30.450.20">
    <property type="entry name" value="PAS domain"/>
    <property type="match status" value="1"/>
</dbReference>
<dbReference type="InterPro" id="IPR003594">
    <property type="entry name" value="HATPase_dom"/>
</dbReference>
<feature type="transmembrane region" description="Helical" evidence="9">
    <location>
        <begin position="126"/>
        <end position="146"/>
    </location>
</feature>
<dbReference type="InterPro" id="IPR036097">
    <property type="entry name" value="HisK_dim/P_sf"/>
</dbReference>
<feature type="transmembrane region" description="Helical" evidence="9">
    <location>
        <begin position="13"/>
        <end position="31"/>
    </location>
</feature>
<dbReference type="Proteomes" id="UP000320623">
    <property type="component" value="Unassembled WGS sequence"/>
</dbReference>
<dbReference type="PANTHER" id="PTHR43065:SF46">
    <property type="entry name" value="C4-DICARBOXYLATE TRANSPORT SENSOR PROTEIN DCTB"/>
    <property type="match status" value="1"/>
</dbReference>
<evidence type="ECO:0000259" key="11">
    <source>
        <dbReference type="PROSITE" id="PS50113"/>
    </source>
</evidence>
<dbReference type="PANTHER" id="PTHR43065">
    <property type="entry name" value="SENSOR HISTIDINE KINASE"/>
    <property type="match status" value="1"/>
</dbReference>
<feature type="transmembrane region" description="Helical" evidence="9">
    <location>
        <begin position="158"/>
        <end position="179"/>
    </location>
</feature>
<dbReference type="GO" id="GO:0000155">
    <property type="term" value="F:phosphorelay sensor kinase activity"/>
    <property type="evidence" value="ECO:0007669"/>
    <property type="project" value="InterPro"/>
</dbReference>
<dbReference type="SMART" id="SM00091">
    <property type="entry name" value="PAS"/>
    <property type="match status" value="1"/>
</dbReference>
<gene>
    <name evidence="12" type="ORF">JGI1_01527</name>
</gene>
<evidence type="ECO:0000313" key="13">
    <source>
        <dbReference type="Proteomes" id="UP000320623"/>
    </source>
</evidence>
<feature type="transmembrane region" description="Helical" evidence="9">
    <location>
        <begin position="40"/>
        <end position="58"/>
    </location>
</feature>
<dbReference type="Gene3D" id="1.10.287.130">
    <property type="match status" value="1"/>
</dbReference>
<keyword evidence="6" id="KW-0418">Kinase</keyword>
<evidence type="ECO:0000256" key="9">
    <source>
        <dbReference type="SAM" id="Phobius"/>
    </source>
</evidence>
<keyword evidence="9" id="KW-1133">Transmembrane helix</keyword>
<feature type="domain" description="PAC" evidence="11">
    <location>
        <begin position="289"/>
        <end position="341"/>
    </location>
</feature>
<dbReference type="NCBIfam" id="TIGR00229">
    <property type="entry name" value="sensory_box"/>
    <property type="match status" value="1"/>
</dbReference>
<dbReference type="OrthoDB" id="9815750at2"/>
<dbReference type="InterPro" id="IPR004358">
    <property type="entry name" value="Sig_transdc_His_kin-like_C"/>
</dbReference>
<dbReference type="InterPro" id="IPR036890">
    <property type="entry name" value="HATPase_C_sf"/>
</dbReference>
<dbReference type="STRING" id="1643428.GCA_001442855_01494"/>
<proteinExistence type="predicted"/>
<dbReference type="Gene3D" id="3.30.565.10">
    <property type="entry name" value="Histidine kinase-like ATPase, C-terminal domain"/>
    <property type="match status" value="1"/>
</dbReference>
<keyword evidence="5" id="KW-0547">Nucleotide-binding</keyword>
<evidence type="ECO:0000256" key="5">
    <source>
        <dbReference type="ARBA" id="ARBA00022741"/>
    </source>
</evidence>
<dbReference type="InterPro" id="IPR013656">
    <property type="entry name" value="PAS_4"/>
</dbReference>
<evidence type="ECO:0000256" key="6">
    <source>
        <dbReference type="ARBA" id="ARBA00022777"/>
    </source>
</evidence>
<evidence type="ECO:0000256" key="3">
    <source>
        <dbReference type="ARBA" id="ARBA00022553"/>
    </source>
</evidence>
<dbReference type="InterPro" id="IPR000700">
    <property type="entry name" value="PAS-assoc_C"/>
</dbReference>
<dbReference type="SMART" id="SM00387">
    <property type="entry name" value="HATPase_c"/>
    <property type="match status" value="1"/>
</dbReference>
<evidence type="ECO:0000259" key="10">
    <source>
        <dbReference type="PROSITE" id="PS50109"/>
    </source>
</evidence>
<dbReference type="SMART" id="SM00388">
    <property type="entry name" value="HisKA"/>
    <property type="match status" value="1"/>
</dbReference>
<dbReference type="PROSITE" id="PS50113">
    <property type="entry name" value="PAC"/>
    <property type="match status" value="1"/>
</dbReference>
<keyword evidence="9" id="KW-0812">Transmembrane</keyword>
<dbReference type="CDD" id="cd00082">
    <property type="entry name" value="HisKA"/>
    <property type="match status" value="1"/>
</dbReference>
<evidence type="ECO:0000256" key="8">
    <source>
        <dbReference type="ARBA" id="ARBA00023012"/>
    </source>
</evidence>
<dbReference type="Pfam" id="PF08448">
    <property type="entry name" value="PAS_4"/>
    <property type="match status" value="1"/>
</dbReference>
<sequence length="588" mass="67100">MHSLGEVNFLIELVGFTVDLVILGIILYAYLREKEKEKYLLFWVIAYLLLIASVFLTLVFESKIIPRLIFLKQVFSISAGVVFLWGALGLKWGEKFKHKSEFLTLITFAVFVSVLSDFIFSEKWRYIVSLLFILLFFLIAGVRVILHARTAKMPSYRLFGLSLILFGLTTVANFISAISPEFVRLSLFFEQVLLTLLGVSILVIILDKYMVRTIQVEKLYRTVVDVMNEALVLLDTKLKITYINNRFGELMKCRSFDDLIGRKFIDFIPDRFHEIVLEKEKSIEAGLCSTYEIEIKDMEGNIHSVIVSSAPFAGEEGVFKGSVNIILDITERRKLEIQLQLASRLAEIGELSAGVAHNIKNPLQGIIFAAEILKKKNVEPNIVDIIMKQAQRINDIINNLQFKAIMDSRTDFQLFDLNLLLREELTFLQAHRFFKHEIDKNFNFCNEPLYVKGLYSDFSQIFTNIIKNAIDAMYRTERKVLTVKTQKDNGFAIVEITDTGTGIPDDILPKIWDMFFTTKPTIYTRSDTSEPVGTGIGLATVKRLAEKYNIQIDVKTRVGEGTSFILKIPLAEEQTKDGGSHNDKKNLA</sequence>
<dbReference type="AlphaFoldDB" id="A0A0S4N5T9"/>
<protein>
    <recommendedName>
        <fullName evidence="2">histidine kinase</fullName>
        <ecNumber evidence="2">2.7.13.3</ecNumber>
    </recommendedName>
</protein>
<evidence type="ECO:0000313" key="12">
    <source>
        <dbReference type="EMBL" id="CUU06489.1"/>
    </source>
</evidence>
<dbReference type="InterPro" id="IPR000014">
    <property type="entry name" value="PAS"/>
</dbReference>
<dbReference type="PROSITE" id="PS50109">
    <property type="entry name" value="HIS_KIN"/>
    <property type="match status" value="1"/>
</dbReference>
<dbReference type="Pfam" id="PF02518">
    <property type="entry name" value="HATPase_c"/>
    <property type="match status" value="1"/>
</dbReference>
<dbReference type="EMBL" id="FAOO01000010">
    <property type="protein sequence ID" value="CUU06489.1"/>
    <property type="molecule type" value="Genomic_DNA"/>
</dbReference>